<dbReference type="Proteomes" id="UP001201262">
    <property type="component" value="Unassembled WGS sequence"/>
</dbReference>
<dbReference type="GeneID" id="70252632"/>
<reference evidence="2" key="1">
    <citation type="submission" date="2021-12" db="EMBL/GenBank/DDBJ databases">
        <title>Convergent genome expansion in fungi linked to evolution of root-endophyte symbiosis.</title>
        <authorList>
            <consortium name="DOE Joint Genome Institute"/>
            <person name="Ke Y.-H."/>
            <person name="Bonito G."/>
            <person name="Liao H.-L."/>
            <person name="Looney B."/>
            <person name="Rojas-Flechas A."/>
            <person name="Nash J."/>
            <person name="Hameed K."/>
            <person name="Schadt C."/>
            <person name="Martin F."/>
            <person name="Crous P.W."/>
            <person name="Miettinen O."/>
            <person name="Magnuson J.K."/>
            <person name="Labbe J."/>
            <person name="Jacobson D."/>
            <person name="Doktycz M.J."/>
            <person name="Veneault-Fourrey C."/>
            <person name="Kuo A."/>
            <person name="Mondo S."/>
            <person name="Calhoun S."/>
            <person name="Riley R."/>
            <person name="Ohm R."/>
            <person name="LaButti K."/>
            <person name="Andreopoulos B."/>
            <person name="Pangilinan J."/>
            <person name="Nolan M."/>
            <person name="Tritt A."/>
            <person name="Clum A."/>
            <person name="Lipzen A."/>
            <person name="Daum C."/>
            <person name="Barry K."/>
            <person name="Grigoriev I.V."/>
            <person name="Vilgalys R."/>
        </authorList>
    </citation>
    <scope>NUCLEOTIDE SEQUENCE</scope>
    <source>
        <strain evidence="2">PMI_201</strain>
    </source>
</reference>
<keyword evidence="3" id="KW-1185">Reference proteome</keyword>
<organism evidence="2 3">
    <name type="scientific">Talaromyces proteolyticus</name>
    <dbReference type="NCBI Taxonomy" id="1131652"/>
    <lineage>
        <taxon>Eukaryota</taxon>
        <taxon>Fungi</taxon>
        <taxon>Dikarya</taxon>
        <taxon>Ascomycota</taxon>
        <taxon>Pezizomycotina</taxon>
        <taxon>Eurotiomycetes</taxon>
        <taxon>Eurotiomycetidae</taxon>
        <taxon>Eurotiales</taxon>
        <taxon>Trichocomaceae</taxon>
        <taxon>Talaromyces</taxon>
        <taxon>Talaromyces sect. Bacilispori</taxon>
    </lineage>
</organism>
<dbReference type="EMBL" id="JAJTJA010000015">
    <property type="protein sequence ID" value="KAH8689678.1"/>
    <property type="molecule type" value="Genomic_DNA"/>
</dbReference>
<dbReference type="AlphaFoldDB" id="A0AAD4KJG1"/>
<evidence type="ECO:0000256" key="1">
    <source>
        <dbReference type="SAM" id="SignalP"/>
    </source>
</evidence>
<dbReference type="RefSeq" id="XP_046066032.1">
    <property type="nucleotide sequence ID" value="XM_046222345.1"/>
</dbReference>
<protein>
    <submittedName>
        <fullName evidence="2">Uncharacterized protein</fullName>
    </submittedName>
</protein>
<keyword evidence="1" id="KW-0732">Signal</keyword>
<feature type="signal peptide" evidence="1">
    <location>
        <begin position="1"/>
        <end position="20"/>
    </location>
</feature>
<proteinExistence type="predicted"/>
<evidence type="ECO:0000313" key="2">
    <source>
        <dbReference type="EMBL" id="KAH8689678.1"/>
    </source>
</evidence>
<accession>A0AAD4KJG1</accession>
<sequence length="173" mass="17728">MDLRVLSVFLAGLSYHLVLAVDNSQYFSQFVGAATATFSGPSSQSVYFPICTNYIHGLIDPNTLPTTASVQIFQEQVDGVCQICSKLDMTRIDSCCAQATSSACFQNFDAAAATTTADGHSAASTGSAGSGTSTAAATGTAVAAGPTKSSNANKIDMINFPGSLSLALLGMFL</sequence>
<name>A0AAD4KJG1_9EURO</name>
<feature type="chain" id="PRO_5042272100" evidence="1">
    <location>
        <begin position="21"/>
        <end position="173"/>
    </location>
</feature>
<gene>
    <name evidence="2" type="ORF">BGW36DRAFT_466516</name>
</gene>
<comment type="caution">
    <text evidence="2">The sequence shown here is derived from an EMBL/GenBank/DDBJ whole genome shotgun (WGS) entry which is preliminary data.</text>
</comment>
<evidence type="ECO:0000313" key="3">
    <source>
        <dbReference type="Proteomes" id="UP001201262"/>
    </source>
</evidence>